<evidence type="ECO:0000256" key="1">
    <source>
        <dbReference type="ARBA" id="ARBA00004651"/>
    </source>
</evidence>
<dbReference type="PANTHER" id="PTHR21716">
    <property type="entry name" value="TRANSMEMBRANE PROTEIN"/>
    <property type="match status" value="1"/>
</dbReference>
<keyword evidence="6 8" id="KW-1133">Transmembrane helix</keyword>
<name>A0ABT5KWU3_9BURK</name>
<evidence type="ECO:0000256" key="2">
    <source>
        <dbReference type="ARBA" id="ARBA00009773"/>
    </source>
</evidence>
<organism evidence="9 10">
    <name type="scientific">Roseateles koreensis</name>
    <dbReference type="NCBI Taxonomy" id="2987526"/>
    <lineage>
        <taxon>Bacteria</taxon>
        <taxon>Pseudomonadati</taxon>
        <taxon>Pseudomonadota</taxon>
        <taxon>Betaproteobacteria</taxon>
        <taxon>Burkholderiales</taxon>
        <taxon>Sphaerotilaceae</taxon>
        <taxon>Roseateles</taxon>
    </lineage>
</organism>
<evidence type="ECO:0000256" key="3">
    <source>
        <dbReference type="ARBA" id="ARBA00022448"/>
    </source>
</evidence>
<keyword evidence="5 8" id="KW-0812">Transmembrane</keyword>
<evidence type="ECO:0000256" key="5">
    <source>
        <dbReference type="ARBA" id="ARBA00022692"/>
    </source>
</evidence>
<feature type="transmembrane region" description="Helical" evidence="8">
    <location>
        <begin position="250"/>
        <end position="274"/>
    </location>
</feature>
<evidence type="ECO:0000256" key="7">
    <source>
        <dbReference type="ARBA" id="ARBA00023136"/>
    </source>
</evidence>
<dbReference type="PANTHER" id="PTHR21716:SF67">
    <property type="entry name" value="TRANSPORT PROTEIN YDIK-RELATED"/>
    <property type="match status" value="1"/>
</dbReference>
<keyword evidence="10" id="KW-1185">Reference proteome</keyword>
<keyword evidence="4" id="KW-1003">Cell membrane</keyword>
<feature type="transmembrane region" description="Helical" evidence="8">
    <location>
        <begin position="280"/>
        <end position="298"/>
    </location>
</feature>
<feature type="transmembrane region" description="Helical" evidence="8">
    <location>
        <begin position="65"/>
        <end position="85"/>
    </location>
</feature>
<feature type="transmembrane region" description="Helical" evidence="8">
    <location>
        <begin position="35"/>
        <end position="53"/>
    </location>
</feature>
<comment type="subcellular location">
    <subcellularLocation>
        <location evidence="1">Cell membrane</location>
        <topology evidence="1">Multi-pass membrane protein</topology>
    </subcellularLocation>
</comment>
<reference evidence="9 10" key="1">
    <citation type="submission" date="2022-10" db="EMBL/GenBank/DDBJ databases">
        <title>paucibacter sp. hw8 Genome sequencing.</title>
        <authorList>
            <person name="Park S."/>
        </authorList>
    </citation>
    <scope>NUCLEOTIDE SEQUENCE [LARGE SCALE GENOMIC DNA]</scope>
    <source>
        <strain evidence="10">hw8</strain>
    </source>
</reference>
<evidence type="ECO:0000256" key="4">
    <source>
        <dbReference type="ARBA" id="ARBA00022475"/>
    </source>
</evidence>
<keyword evidence="7 8" id="KW-0472">Membrane</keyword>
<dbReference type="InterPro" id="IPR002549">
    <property type="entry name" value="AI-2E-like"/>
</dbReference>
<dbReference type="NCBIfam" id="NF008216">
    <property type="entry name" value="PRK10983.1"/>
    <property type="match status" value="1"/>
</dbReference>
<feature type="transmembrane region" description="Helical" evidence="8">
    <location>
        <begin position="163"/>
        <end position="183"/>
    </location>
</feature>
<comment type="caution">
    <text evidence="9">The sequence shown here is derived from an EMBL/GenBank/DDBJ whole genome shotgun (WGS) entry which is preliminary data.</text>
</comment>
<evidence type="ECO:0000256" key="8">
    <source>
        <dbReference type="SAM" id="Phobius"/>
    </source>
</evidence>
<comment type="similarity">
    <text evidence="2">Belongs to the autoinducer-2 exporter (AI-2E) (TC 2.A.86) family.</text>
</comment>
<sequence>MTQPTPPKPELARTLLALLSIALLMFASLWVLRPFLAPLIWAIMVVVATWPMMKALQQRLWGRRALATGVMVAALLLVLFVPLSVGLTALVTHADSIIAFANDLADAQLPPPPHWLTALPLAGDSLAEIWHRVAIDGLAYVMAQIKPYIGISLKWVASQAGNVGMIGLQFLITVGISGVLYSYGEDAARGVRGFARRLAGSQGDEAVTLAGQAIRGVALGIVVTAIVQSTLGSISLWVSGVPFAGLLGAVMFMSCLAQIGPVLVLAPAVAWLYWSGAHSAGTVLLVLTVVITSLDNFLRPWLIKKGADLPLLLIFSGVIGGLLAFGLVGLFVGPVVLAVTYTLLLAWIGDAMPENARAISKKT</sequence>
<keyword evidence="3" id="KW-0813">Transport</keyword>
<feature type="transmembrane region" description="Helical" evidence="8">
    <location>
        <begin position="335"/>
        <end position="352"/>
    </location>
</feature>
<protein>
    <submittedName>
        <fullName evidence="9">AI-2E family transporter YdiK</fullName>
    </submittedName>
</protein>
<accession>A0ABT5KWU3</accession>
<dbReference type="EMBL" id="JAQQXS010000012">
    <property type="protein sequence ID" value="MDC8786247.1"/>
    <property type="molecule type" value="Genomic_DNA"/>
</dbReference>
<dbReference type="RefSeq" id="WP_273597364.1">
    <property type="nucleotide sequence ID" value="NZ_JAQQXS010000012.1"/>
</dbReference>
<evidence type="ECO:0000256" key="6">
    <source>
        <dbReference type="ARBA" id="ARBA00022989"/>
    </source>
</evidence>
<evidence type="ECO:0000313" key="9">
    <source>
        <dbReference type="EMBL" id="MDC8786247.1"/>
    </source>
</evidence>
<evidence type="ECO:0000313" key="10">
    <source>
        <dbReference type="Proteomes" id="UP001219862"/>
    </source>
</evidence>
<gene>
    <name evidence="9" type="primary">ydiK</name>
    <name evidence="9" type="ORF">PRZ01_13720</name>
</gene>
<dbReference type="Proteomes" id="UP001219862">
    <property type="component" value="Unassembled WGS sequence"/>
</dbReference>
<dbReference type="Pfam" id="PF01594">
    <property type="entry name" value="AI-2E_transport"/>
    <property type="match status" value="1"/>
</dbReference>
<feature type="transmembrane region" description="Helical" evidence="8">
    <location>
        <begin position="217"/>
        <end position="238"/>
    </location>
</feature>
<proteinExistence type="inferred from homology"/>